<feature type="transmembrane region" description="Helical" evidence="2">
    <location>
        <begin position="32"/>
        <end position="50"/>
    </location>
</feature>
<dbReference type="RefSeq" id="WP_345676058.1">
    <property type="nucleotide sequence ID" value="NZ_BAABHS010000010.1"/>
</dbReference>
<keyword evidence="2" id="KW-1133">Transmembrane helix</keyword>
<accession>A0ABP9H9C7</accession>
<keyword evidence="4" id="KW-1185">Reference proteome</keyword>
<proteinExistence type="predicted"/>
<feature type="transmembrane region" description="Helical" evidence="2">
    <location>
        <begin position="77"/>
        <end position="100"/>
    </location>
</feature>
<evidence type="ECO:0000256" key="1">
    <source>
        <dbReference type="SAM" id="MobiDB-lite"/>
    </source>
</evidence>
<dbReference type="EMBL" id="BAABHS010000010">
    <property type="protein sequence ID" value="GAA4964735.1"/>
    <property type="molecule type" value="Genomic_DNA"/>
</dbReference>
<feature type="compositionally biased region" description="Pro residues" evidence="1">
    <location>
        <begin position="1"/>
        <end position="18"/>
    </location>
</feature>
<reference evidence="4" key="1">
    <citation type="journal article" date="2019" name="Int. J. Syst. Evol. Microbiol.">
        <title>The Global Catalogue of Microorganisms (GCM) 10K type strain sequencing project: providing services to taxonomists for standard genome sequencing and annotation.</title>
        <authorList>
            <consortium name="The Broad Institute Genomics Platform"/>
            <consortium name="The Broad Institute Genome Sequencing Center for Infectious Disease"/>
            <person name="Wu L."/>
            <person name="Ma J."/>
        </authorList>
    </citation>
    <scope>NUCLEOTIDE SEQUENCE [LARGE SCALE GENOMIC DNA]</scope>
    <source>
        <strain evidence="4">JCM 17986</strain>
    </source>
</reference>
<organism evidence="3 4">
    <name type="scientific">Yinghuangia aomiensis</name>
    <dbReference type="NCBI Taxonomy" id="676205"/>
    <lineage>
        <taxon>Bacteria</taxon>
        <taxon>Bacillati</taxon>
        <taxon>Actinomycetota</taxon>
        <taxon>Actinomycetes</taxon>
        <taxon>Kitasatosporales</taxon>
        <taxon>Streptomycetaceae</taxon>
        <taxon>Yinghuangia</taxon>
    </lineage>
</organism>
<keyword evidence="2" id="KW-0472">Membrane</keyword>
<evidence type="ECO:0000256" key="2">
    <source>
        <dbReference type="SAM" id="Phobius"/>
    </source>
</evidence>
<keyword evidence="2" id="KW-0812">Transmembrane</keyword>
<gene>
    <name evidence="3" type="ORF">GCM10023205_31090</name>
</gene>
<evidence type="ECO:0008006" key="5">
    <source>
        <dbReference type="Google" id="ProtNLM"/>
    </source>
</evidence>
<name>A0ABP9H9C7_9ACTN</name>
<dbReference type="Proteomes" id="UP001500466">
    <property type="component" value="Unassembled WGS sequence"/>
</dbReference>
<evidence type="ECO:0000313" key="3">
    <source>
        <dbReference type="EMBL" id="GAA4964735.1"/>
    </source>
</evidence>
<feature type="region of interest" description="Disordered" evidence="1">
    <location>
        <begin position="1"/>
        <end position="27"/>
    </location>
</feature>
<feature type="transmembrane region" description="Helical" evidence="2">
    <location>
        <begin position="112"/>
        <end position="136"/>
    </location>
</feature>
<feature type="transmembrane region" description="Helical" evidence="2">
    <location>
        <begin position="191"/>
        <end position="210"/>
    </location>
</feature>
<evidence type="ECO:0000313" key="4">
    <source>
        <dbReference type="Proteomes" id="UP001500466"/>
    </source>
</evidence>
<sequence>MDPGPHTPPAQPTPPPHPTGTTRPGTSDITRLGPLAGVVAIVLLVIAFAVSGEVPGVGASGNQVGQFYEAHETRQVWAVWLLTLAAGFLVFFAAQLAYAVRGDRRRTAWLPGIAFAGGLVTAIGLWLYGGIAFALIDAADKPRTQPAALQALNALAHDNFVIPVAGLGLLALGSGLALVRAEPGTTPVPQWLGWVAIVIGIALFVPYAWWIALWLAGLWIVAMSVLLTLGRYRKPHTPEPWQPGPNPAP</sequence>
<protein>
    <recommendedName>
        <fullName evidence="5">DUF4386 family protein</fullName>
    </recommendedName>
</protein>
<comment type="caution">
    <text evidence="3">The sequence shown here is derived from an EMBL/GenBank/DDBJ whole genome shotgun (WGS) entry which is preliminary data.</text>
</comment>
<feature type="transmembrane region" description="Helical" evidence="2">
    <location>
        <begin position="160"/>
        <end position="179"/>
    </location>
</feature>